<sequence>MGAPTLASLRDPAFLAPFVTALSHSRAPEAAVAVALQAIQRQLAMGTIDPAAISSVLGCLRLSAGNANATHRLRVLQSLTLIMTAQSVRLGSSSIAEALSICCKMLDDEDGSVARTAEATLRQLVPSVFDRLARETAVQVDEAPAAGSSAASGGGVASLPSGSAFEAGLALLQDLTLAVRGLSPRWLSAHEGASGAVMAAAGKTGSGTGAMGPSSAAGSGSGSGGGSGGGAAGSSGGGDDGPASQHPISPTTALELLETTVVSHASLICGSPALLKAMEALVLPTLGSRLPDEQDPQTSLRLFRLAAVVACEFAMRGAIRDSLDALLSVLVALLREASRGAAEGLDRPADAAGSASNPSPDRKRRIGSAAARVLARARARAGFSRAP</sequence>
<dbReference type="AlphaFoldDB" id="A0A5A8CHU9"/>
<gene>
    <name evidence="3" type="ORF">FNF29_04620</name>
</gene>
<evidence type="ECO:0000259" key="2">
    <source>
        <dbReference type="Pfam" id="PF16213"/>
    </source>
</evidence>
<dbReference type="InterPro" id="IPR016024">
    <property type="entry name" value="ARM-type_fold"/>
</dbReference>
<dbReference type="EMBL" id="VLTN01000027">
    <property type="protein sequence ID" value="KAA0151421.1"/>
    <property type="molecule type" value="Genomic_DNA"/>
</dbReference>
<name>A0A5A8CHU9_CAFRO</name>
<dbReference type="InterPro" id="IPR032629">
    <property type="entry name" value="DCB_dom"/>
</dbReference>
<accession>A0A5A8CHU9</accession>
<reference evidence="3 4" key="1">
    <citation type="submission" date="2019-07" db="EMBL/GenBank/DDBJ databases">
        <title>Genomes of Cafeteria roenbergensis.</title>
        <authorList>
            <person name="Fischer M.G."/>
            <person name="Hackl T."/>
            <person name="Roman M."/>
        </authorList>
    </citation>
    <scope>NUCLEOTIDE SEQUENCE [LARGE SCALE GENOMIC DNA]</scope>
    <source>
        <strain evidence="3 4">BVI</strain>
    </source>
</reference>
<keyword evidence="4" id="KW-1185">Reference proteome</keyword>
<evidence type="ECO:0000313" key="3">
    <source>
        <dbReference type="EMBL" id="KAA0151421.1"/>
    </source>
</evidence>
<dbReference type="SUPFAM" id="SSF48371">
    <property type="entry name" value="ARM repeat"/>
    <property type="match status" value="1"/>
</dbReference>
<comment type="caution">
    <text evidence="3">The sequence shown here is derived from an EMBL/GenBank/DDBJ whole genome shotgun (WGS) entry which is preliminary data.</text>
</comment>
<protein>
    <recommendedName>
        <fullName evidence="2">Mon2/Sec7/BIG1-like dimerisation and cyclophilin-binding domain-containing protein</fullName>
    </recommendedName>
</protein>
<feature type="region of interest" description="Disordered" evidence="1">
    <location>
        <begin position="204"/>
        <end position="248"/>
    </location>
</feature>
<feature type="region of interest" description="Disordered" evidence="1">
    <location>
        <begin position="343"/>
        <end position="366"/>
    </location>
</feature>
<dbReference type="Proteomes" id="UP000323011">
    <property type="component" value="Unassembled WGS sequence"/>
</dbReference>
<feature type="domain" description="Mon2/Sec7/BIG1-like dimerisation and cyclophilin-binding" evidence="2">
    <location>
        <begin position="12"/>
        <end position="135"/>
    </location>
</feature>
<feature type="compositionally biased region" description="Gly residues" evidence="1">
    <location>
        <begin position="219"/>
        <end position="240"/>
    </location>
</feature>
<organism evidence="3 4">
    <name type="scientific">Cafeteria roenbergensis</name>
    <name type="common">Marine flagellate</name>
    <dbReference type="NCBI Taxonomy" id="33653"/>
    <lineage>
        <taxon>Eukaryota</taxon>
        <taxon>Sar</taxon>
        <taxon>Stramenopiles</taxon>
        <taxon>Bigyra</taxon>
        <taxon>Opalozoa</taxon>
        <taxon>Bicosoecida</taxon>
        <taxon>Cafeteriaceae</taxon>
        <taxon>Cafeteria</taxon>
    </lineage>
</organism>
<evidence type="ECO:0000256" key="1">
    <source>
        <dbReference type="SAM" id="MobiDB-lite"/>
    </source>
</evidence>
<proteinExistence type="predicted"/>
<dbReference type="Pfam" id="PF16213">
    <property type="entry name" value="DCB"/>
    <property type="match status" value="1"/>
</dbReference>
<evidence type="ECO:0000313" key="4">
    <source>
        <dbReference type="Proteomes" id="UP000323011"/>
    </source>
</evidence>